<sequence length="171" mass="19597">MNNSEKVSFFVLLRSFDRFGGLLKEMKVDIPKDIILFLDKLWACLASDSNKINIKPTVKIIDSAVVDEQDASTEEVFKNLYMYALSDLLIFFSEGEESLSAAESSIVDAYDYIAAQNFLLNEKGGKAMALSEDDERKIKNDPLYMKELDALRVDREFAEKIGEWERVLEFR</sequence>
<organism evidence="1 2">
    <name type="scientific">Pseudomonas serbiensis</name>
    <dbReference type="NCBI Taxonomy" id="3064350"/>
    <lineage>
        <taxon>Bacteria</taxon>
        <taxon>Pseudomonadati</taxon>
        <taxon>Pseudomonadota</taxon>
        <taxon>Gammaproteobacteria</taxon>
        <taxon>Pseudomonadales</taxon>
        <taxon>Pseudomonadaceae</taxon>
        <taxon>Pseudomonas</taxon>
    </lineage>
</organism>
<evidence type="ECO:0008006" key="3">
    <source>
        <dbReference type="Google" id="ProtNLM"/>
    </source>
</evidence>
<evidence type="ECO:0000313" key="1">
    <source>
        <dbReference type="EMBL" id="MDO7925911.1"/>
    </source>
</evidence>
<dbReference type="RefSeq" id="WP_304574174.1">
    <property type="nucleotide sequence ID" value="NZ_JAUQOO010000002.1"/>
</dbReference>
<dbReference type="InterPro" id="IPR023381">
    <property type="entry name" value="YP001051499.1-like_dom_sf"/>
</dbReference>
<protein>
    <recommendedName>
        <fullName evidence="3">DUF416 family protein</fullName>
    </recommendedName>
</protein>
<reference evidence="1 2" key="1">
    <citation type="submission" date="2023-07" db="EMBL/GenBank/DDBJ databases">
        <title>Identification of four novel Pseudomonas species associated with bacterial leaf spot of cucurbits.</title>
        <authorList>
            <person name="Fullem K.R."/>
        </authorList>
    </citation>
    <scope>NUCLEOTIDE SEQUENCE [LARGE SCALE GENOMIC DNA]</scope>
    <source>
        <strain evidence="1 2">KFB 138</strain>
    </source>
</reference>
<gene>
    <name evidence="1" type="ORF">Q6A51_03920</name>
</gene>
<dbReference type="Proteomes" id="UP001223016">
    <property type="component" value="Unassembled WGS sequence"/>
</dbReference>
<dbReference type="Gene3D" id="1.20.1590.10">
    <property type="entry name" value="YP_001051499.1 domain like"/>
    <property type="match status" value="1"/>
</dbReference>
<keyword evidence="2" id="KW-1185">Reference proteome</keyword>
<evidence type="ECO:0000313" key="2">
    <source>
        <dbReference type="Proteomes" id="UP001223016"/>
    </source>
</evidence>
<name>A0ABT9CP61_9PSED</name>
<proteinExistence type="predicted"/>
<comment type="caution">
    <text evidence="1">The sequence shown here is derived from an EMBL/GenBank/DDBJ whole genome shotgun (WGS) entry which is preliminary data.</text>
</comment>
<dbReference type="EMBL" id="JAUQOO010000002">
    <property type="protein sequence ID" value="MDO7925911.1"/>
    <property type="molecule type" value="Genomic_DNA"/>
</dbReference>
<accession>A0ABT9CP61</accession>